<feature type="region of interest" description="Disordered" evidence="1">
    <location>
        <begin position="74"/>
        <end position="116"/>
    </location>
</feature>
<dbReference type="Proteomes" id="UP000266673">
    <property type="component" value="Unassembled WGS sequence"/>
</dbReference>
<evidence type="ECO:0008006" key="4">
    <source>
        <dbReference type="Google" id="ProtNLM"/>
    </source>
</evidence>
<protein>
    <recommendedName>
        <fullName evidence="4">RanBP2-type domain-containing protein</fullName>
    </recommendedName>
</protein>
<gene>
    <name evidence="2" type="ORF">C2G38_2044313</name>
</gene>
<dbReference type="AlphaFoldDB" id="A0A397UGX1"/>
<dbReference type="Gene3D" id="3.90.228.10">
    <property type="match status" value="1"/>
</dbReference>
<evidence type="ECO:0000313" key="3">
    <source>
        <dbReference type="Proteomes" id="UP000266673"/>
    </source>
</evidence>
<evidence type="ECO:0000313" key="2">
    <source>
        <dbReference type="EMBL" id="RIB09440.1"/>
    </source>
</evidence>
<evidence type="ECO:0000256" key="1">
    <source>
        <dbReference type="SAM" id="MobiDB-lite"/>
    </source>
</evidence>
<accession>A0A397UGX1</accession>
<dbReference type="EMBL" id="QKWP01001376">
    <property type="protein sequence ID" value="RIB09440.1"/>
    <property type="molecule type" value="Genomic_DNA"/>
</dbReference>
<dbReference type="OrthoDB" id="2503928at2759"/>
<proteinExistence type="predicted"/>
<keyword evidence="3" id="KW-1185">Reference proteome</keyword>
<reference evidence="2 3" key="1">
    <citation type="submission" date="2018-06" db="EMBL/GenBank/DDBJ databases">
        <title>Comparative genomics reveals the genomic features of Rhizophagus irregularis, R. cerebriforme, R. diaphanum and Gigaspora rosea, and their symbiotic lifestyle signature.</title>
        <authorList>
            <person name="Morin E."/>
            <person name="San Clemente H."/>
            <person name="Chen E.C.H."/>
            <person name="De La Providencia I."/>
            <person name="Hainaut M."/>
            <person name="Kuo A."/>
            <person name="Kohler A."/>
            <person name="Murat C."/>
            <person name="Tang N."/>
            <person name="Roy S."/>
            <person name="Loubradou J."/>
            <person name="Henrissat B."/>
            <person name="Grigoriev I.V."/>
            <person name="Corradi N."/>
            <person name="Roux C."/>
            <person name="Martin F.M."/>
        </authorList>
    </citation>
    <scope>NUCLEOTIDE SEQUENCE [LARGE SCALE GENOMIC DNA]</scope>
    <source>
        <strain evidence="2 3">DAOM 194757</strain>
    </source>
</reference>
<name>A0A397UGX1_9GLOM</name>
<organism evidence="2 3">
    <name type="scientific">Gigaspora rosea</name>
    <dbReference type="NCBI Taxonomy" id="44941"/>
    <lineage>
        <taxon>Eukaryota</taxon>
        <taxon>Fungi</taxon>
        <taxon>Fungi incertae sedis</taxon>
        <taxon>Mucoromycota</taxon>
        <taxon>Glomeromycotina</taxon>
        <taxon>Glomeromycetes</taxon>
        <taxon>Diversisporales</taxon>
        <taxon>Gigasporaceae</taxon>
        <taxon>Gigaspora</taxon>
    </lineage>
</organism>
<sequence length="478" mass="54539">MEQEFIFVNYQNQKSNSKGKKILGKLKSWTKKAIFRRNDKPLMLNQSQQQQLSRRNSISSSIYGNYYRQDLEFHGSHGGHGGHGSHGGHGGHIGGNTGGKVGNVKRTKNSRTCTQRNNSIIQSIITPISSSEDTSERTTIPLTRPQVSRLPRPLSQISQITSRSNNIVSPLPLPTVIEEKNTHLEDIQIACRLYEVLSCNDKRDVISEKSVTLTLENISLNEEKNHSIHSDEKNFSIYTEEKRNSAFILGKECPSCKFWNDSIMLECELCHTLFYPNNYVYITRTNALSRTSLSTTDIYSYLPNVETTQMIVLNDQDQDYIIVKRMFFSDIPRAEIKGIIRLDMPTKLIRSHEKYKKKIAKKTGLKTENITHSMFHGTTSSFDCNPERFLQGNREFCKKGCGVCGIAKQGNKKKHSKHSKKMWFAHSALVSNDYTNVNSHIQVMFVVDVVADKHDWIIVARKNKATLPRFMIIFDKSL</sequence>
<comment type="caution">
    <text evidence="2">The sequence shown here is derived from an EMBL/GenBank/DDBJ whole genome shotgun (WGS) entry which is preliminary data.</text>
</comment>
<feature type="compositionally biased region" description="Gly residues" evidence="1">
    <location>
        <begin position="76"/>
        <end position="101"/>
    </location>
</feature>